<dbReference type="AlphaFoldDB" id="A0A2K4XEE7"/>
<evidence type="ECO:0000256" key="4">
    <source>
        <dbReference type="ARBA" id="ARBA00022723"/>
    </source>
</evidence>
<evidence type="ECO:0000256" key="1">
    <source>
        <dbReference type="ARBA" id="ARBA00001966"/>
    </source>
</evidence>
<dbReference type="InterPro" id="IPR047927">
    <property type="entry name" value="YfhL-like"/>
</dbReference>
<reference evidence="9 10" key="1">
    <citation type="submission" date="2017-11" db="EMBL/GenBank/DDBJ databases">
        <authorList>
            <person name="Han C.G."/>
        </authorList>
    </citation>
    <scope>NUCLEOTIDE SEQUENCE [LARGE SCALE GENOMIC DNA]</scope>
    <source>
        <strain evidence="10">ATCC 43555</strain>
    </source>
</reference>
<dbReference type="SUPFAM" id="SSF54862">
    <property type="entry name" value="4Fe-4S ferredoxins"/>
    <property type="match status" value="1"/>
</dbReference>
<dbReference type="Pfam" id="PF12838">
    <property type="entry name" value="Fer4_7"/>
    <property type="match status" value="1"/>
</dbReference>
<sequence>MALLINNKCINCDICVAECPNTAIYMGSKTYQIDPAKCTECVGHYDNPTCVIVCPINCIKPDPNNRENLDELAQKYVRLTSSH</sequence>
<comment type="cofactor">
    <cofactor evidence="1">
        <name>[4Fe-4S] cluster</name>
        <dbReference type="ChEBI" id="CHEBI:49883"/>
    </cofactor>
</comment>
<evidence type="ECO:0000256" key="5">
    <source>
        <dbReference type="ARBA" id="ARBA00022982"/>
    </source>
</evidence>
<evidence type="ECO:0000313" key="10">
    <source>
        <dbReference type="Proteomes" id="UP000238288"/>
    </source>
</evidence>
<evidence type="ECO:0000256" key="6">
    <source>
        <dbReference type="ARBA" id="ARBA00023004"/>
    </source>
</evidence>
<dbReference type="PROSITE" id="PS00198">
    <property type="entry name" value="4FE4S_FER_1"/>
    <property type="match status" value="1"/>
</dbReference>
<keyword evidence="4" id="KW-0479">Metal-binding</keyword>
<dbReference type="PROSITE" id="PS51379">
    <property type="entry name" value="4FE4S_FER_2"/>
    <property type="match status" value="2"/>
</dbReference>
<dbReference type="Gene3D" id="3.30.70.20">
    <property type="match status" value="1"/>
</dbReference>
<dbReference type="NCBIfam" id="NF033683">
    <property type="entry name" value="di_4Fe-4S_YfhL"/>
    <property type="match status" value="1"/>
</dbReference>
<dbReference type="Proteomes" id="UP000238288">
    <property type="component" value="Chromosome PCAR9b"/>
</dbReference>
<feature type="domain" description="4Fe-4S ferredoxin-type" evidence="8">
    <location>
        <begin position="1"/>
        <end position="29"/>
    </location>
</feature>
<feature type="domain" description="4Fe-4S ferredoxin-type" evidence="8">
    <location>
        <begin position="31"/>
        <end position="64"/>
    </location>
</feature>
<keyword evidence="5" id="KW-0249">Electron transport</keyword>
<keyword evidence="2" id="KW-0813">Transport</keyword>
<name>A0A2K4XEE7_PSEVC</name>
<evidence type="ECO:0000256" key="7">
    <source>
        <dbReference type="ARBA" id="ARBA00023014"/>
    </source>
</evidence>
<dbReference type="GO" id="GO:0051539">
    <property type="term" value="F:4 iron, 4 sulfur cluster binding"/>
    <property type="evidence" value="ECO:0007669"/>
    <property type="project" value="UniProtKB-KW"/>
</dbReference>
<evidence type="ECO:0000256" key="2">
    <source>
        <dbReference type="ARBA" id="ARBA00022448"/>
    </source>
</evidence>
<dbReference type="GO" id="GO:0046872">
    <property type="term" value="F:metal ion binding"/>
    <property type="evidence" value="ECO:0007669"/>
    <property type="project" value="UniProtKB-KW"/>
</dbReference>
<organism evidence="9 10">
    <name type="scientific">Pseudoalteromonas carrageenovora IAM 12662</name>
    <dbReference type="NCBI Taxonomy" id="1314868"/>
    <lineage>
        <taxon>Bacteria</taxon>
        <taxon>Pseudomonadati</taxon>
        <taxon>Pseudomonadota</taxon>
        <taxon>Gammaproteobacteria</taxon>
        <taxon>Alteromonadales</taxon>
        <taxon>Pseudoalteromonadaceae</taxon>
        <taxon>Pseudoalteromonas</taxon>
    </lineage>
</organism>
<accession>A0A2K4XEE7</accession>
<evidence type="ECO:0000259" key="8">
    <source>
        <dbReference type="PROSITE" id="PS51379"/>
    </source>
</evidence>
<keyword evidence="3" id="KW-0004">4Fe-4S</keyword>
<keyword evidence="7" id="KW-0411">Iron-sulfur</keyword>
<protein>
    <submittedName>
        <fullName evidence="9">Ferredoxin (4Fe-4S cluster-containing protein) (Fdx-like)</fullName>
    </submittedName>
</protein>
<proteinExistence type="predicted"/>
<keyword evidence="6" id="KW-0408">Iron</keyword>
<dbReference type="RefSeq" id="WP_082660702.1">
    <property type="nucleotide sequence ID" value="NZ_AQGW01000025.1"/>
</dbReference>
<gene>
    <name evidence="9" type="primary">yfhL</name>
    <name evidence="9" type="ORF">PCAR9_B0195</name>
</gene>
<dbReference type="InterPro" id="IPR017900">
    <property type="entry name" value="4Fe4S_Fe_S_CS"/>
</dbReference>
<dbReference type="FunFam" id="3.30.70.20:FF:000045">
    <property type="entry name" value="Ferredoxin, 4Fe-4S"/>
    <property type="match status" value="1"/>
</dbReference>
<dbReference type="GeneID" id="93665384"/>
<evidence type="ECO:0000313" key="9">
    <source>
        <dbReference type="EMBL" id="SOU42677.1"/>
    </source>
</evidence>
<dbReference type="EMBL" id="LT965929">
    <property type="protein sequence ID" value="SOU42677.1"/>
    <property type="molecule type" value="Genomic_DNA"/>
</dbReference>
<evidence type="ECO:0000256" key="3">
    <source>
        <dbReference type="ARBA" id="ARBA00022485"/>
    </source>
</evidence>
<dbReference type="InterPro" id="IPR017896">
    <property type="entry name" value="4Fe4S_Fe-S-bd"/>
</dbReference>
<dbReference type="OrthoDB" id="9803397at2"/>